<keyword evidence="5" id="KW-0560">Oxidoreductase</keyword>
<dbReference type="InterPro" id="IPR012132">
    <property type="entry name" value="GMC_OxRdtase"/>
</dbReference>
<evidence type="ECO:0000259" key="7">
    <source>
        <dbReference type="PROSITE" id="PS00623"/>
    </source>
</evidence>
<dbReference type="Pfam" id="PF00732">
    <property type="entry name" value="GMC_oxred_N"/>
    <property type="match status" value="1"/>
</dbReference>
<keyword evidence="3 6" id="KW-0285">Flavoprotein</keyword>
<gene>
    <name evidence="8" type="ORF">SCAR479_13430</name>
</gene>
<evidence type="ECO:0000313" key="8">
    <source>
        <dbReference type="EMBL" id="KAK9769885.1"/>
    </source>
</evidence>
<keyword evidence="9" id="KW-1185">Reference proteome</keyword>
<evidence type="ECO:0000256" key="5">
    <source>
        <dbReference type="ARBA" id="ARBA00023002"/>
    </source>
</evidence>
<dbReference type="Gene3D" id="3.30.560.10">
    <property type="entry name" value="Glucose Oxidase, domain 3"/>
    <property type="match status" value="2"/>
</dbReference>
<dbReference type="PANTHER" id="PTHR11552:SF201">
    <property type="entry name" value="GLUCOSE-METHANOL-CHOLINE OXIDOREDUCTASE N-TERMINAL DOMAIN-CONTAINING PROTEIN"/>
    <property type="match status" value="1"/>
</dbReference>
<organism evidence="8 9">
    <name type="scientific">Seiridium cardinale</name>
    <dbReference type="NCBI Taxonomy" id="138064"/>
    <lineage>
        <taxon>Eukaryota</taxon>
        <taxon>Fungi</taxon>
        <taxon>Dikarya</taxon>
        <taxon>Ascomycota</taxon>
        <taxon>Pezizomycotina</taxon>
        <taxon>Sordariomycetes</taxon>
        <taxon>Xylariomycetidae</taxon>
        <taxon>Amphisphaeriales</taxon>
        <taxon>Sporocadaceae</taxon>
        <taxon>Seiridium</taxon>
    </lineage>
</organism>
<comment type="similarity">
    <text evidence="2 6">Belongs to the GMC oxidoreductase family.</text>
</comment>
<evidence type="ECO:0000256" key="3">
    <source>
        <dbReference type="ARBA" id="ARBA00022630"/>
    </source>
</evidence>
<dbReference type="Gene3D" id="4.10.450.10">
    <property type="entry name" value="Glucose Oxidase, domain 2"/>
    <property type="match status" value="1"/>
</dbReference>
<keyword evidence="4 6" id="KW-0274">FAD</keyword>
<dbReference type="SUPFAM" id="SSF51905">
    <property type="entry name" value="FAD/NAD(P)-binding domain"/>
    <property type="match status" value="1"/>
</dbReference>
<sequence length="223" mass="24597">MLRGKVLGGSSALNFMVWNRASVAEYNAWGEVGNPGWNWESVSEGMVQSENFTNLNLTEAGFDVCGTQGPIHTTLSRYVPENELFSVDSKWDWSYSANSYLPQAGPNLEVLANTRVARVNLKETANEGFTATGITFGNSTIIQARQEVIISAAGIEQLIELPGVGEHLQDHLRVQLVWQLEEGHTSLGQLIYNSTFAAEQLALWENQEYSIYDEVPNGNALLS</sequence>
<name>A0ABR2X818_9PEZI</name>
<dbReference type="EMBL" id="JARVKM010000107">
    <property type="protein sequence ID" value="KAK9769885.1"/>
    <property type="molecule type" value="Genomic_DNA"/>
</dbReference>
<comment type="cofactor">
    <cofactor evidence="1">
        <name>FAD</name>
        <dbReference type="ChEBI" id="CHEBI:57692"/>
    </cofactor>
</comment>
<dbReference type="InterPro" id="IPR036188">
    <property type="entry name" value="FAD/NAD-bd_sf"/>
</dbReference>
<comment type="caution">
    <text evidence="8">The sequence shown here is derived from an EMBL/GenBank/DDBJ whole genome shotgun (WGS) entry which is preliminary data.</text>
</comment>
<reference evidence="8 9" key="1">
    <citation type="submission" date="2024-02" db="EMBL/GenBank/DDBJ databases">
        <title>First draft genome assembly of two strains of Seiridium cardinale.</title>
        <authorList>
            <person name="Emiliani G."/>
            <person name="Scali E."/>
        </authorList>
    </citation>
    <scope>NUCLEOTIDE SEQUENCE [LARGE SCALE GENOMIC DNA]</scope>
    <source>
        <strain evidence="8 9">BM-138-000479</strain>
    </source>
</reference>
<dbReference type="PROSITE" id="PS00623">
    <property type="entry name" value="GMC_OXRED_1"/>
    <property type="match status" value="1"/>
</dbReference>
<evidence type="ECO:0000256" key="2">
    <source>
        <dbReference type="ARBA" id="ARBA00010790"/>
    </source>
</evidence>
<protein>
    <submittedName>
        <fullName evidence="8">Glucose-methanol-choline oxidoreductase N-terminal domain-containing protein</fullName>
    </submittedName>
</protein>
<dbReference type="PANTHER" id="PTHR11552">
    <property type="entry name" value="GLUCOSE-METHANOL-CHOLINE GMC OXIDOREDUCTASE"/>
    <property type="match status" value="1"/>
</dbReference>
<dbReference type="InterPro" id="IPR000172">
    <property type="entry name" value="GMC_OxRdtase_N"/>
</dbReference>
<dbReference type="Gene3D" id="3.50.50.60">
    <property type="entry name" value="FAD/NAD(P)-binding domain"/>
    <property type="match status" value="3"/>
</dbReference>
<proteinExistence type="inferred from homology"/>
<dbReference type="Proteomes" id="UP001465668">
    <property type="component" value="Unassembled WGS sequence"/>
</dbReference>
<accession>A0ABR2X818</accession>
<dbReference type="InterPro" id="IPR027424">
    <property type="entry name" value="Glucose_Oxidase_domain_2"/>
</dbReference>
<evidence type="ECO:0000313" key="9">
    <source>
        <dbReference type="Proteomes" id="UP001465668"/>
    </source>
</evidence>
<feature type="domain" description="Glucose-methanol-choline oxidoreductase N-terminal" evidence="7">
    <location>
        <begin position="4"/>
        <end position="27"/>
    </location>
</feature>
<evidence type="ECO:0000256" key="4">
    <source>
        <dbReference type="ARBA" id="ARBA00022827"/>
    </source>
</evidence>
<evidence type="ECO:0000256" key="1">
    <source>
        <dbReference type="ARBA" id="ARBA00001974"/>
    </source>
</evidence>
<evidence type="ECO:0000256" key="6">
    <source>
        <dbReference type="RuleBase" id="RU003968"/>
    </source>
</evidence>